<keyword evidence="6" id="KW-0961">Cell wall biogenesis/degradation</keyword>
<protein>
    <submittedName>
        <fullName evidence="7">Peptidoglycan bridge formation glycyltransferase FemA/FemB family protein</fullName>
    </submittedName>
</protein>
<evidence type="ECO:0000256" key="3">
    <source>
        <dbReference type="ARBA" id="ARBA00022960"/>
    </source>
</evidence>
<dbReference type="GO" id="GO:0071555">
    <property type="term" value="P:cell wall organization"/>
    <property type="evidence" value="ECO:0007669"/>
    <property type="project" value="UniProtKB-KW"/>
</dbReference>
<dbReference type="PANTHER" id="PTHR36174">
    <property type="entry name" value="LIPID II:GLYCINE GLYCYLTRANSFERASE"/>
    <property type="match status" value="1"/>
</dbReference>
<dbReference type="EMBL" id="DSDM01000054">
    <property type="protein sequence ID" value="HDQ88693.1"/>
    <property type="molecule type" value="Genomic_DNA"/>
</dbReference>
<dbReference type="InterPro" id="IPR003447">
    <property type="entry name" value="FEMABX"/>
</dbReference>
<evidence type="ECO:0000256" key="6">
    <source>
        <dbReference type="ARBA" id="ARBA00023316"/>
    </source>
</evidence>
<dbReference type="PROSITE" id="PS51191">
    <property type="entry name" value="FEMABX"/>
    <property type="match status" value="1"/>
</dbReference>
<evidence type="ECO:0000256" key="1">
    <source>
        <dbReference type="ARBA" id="ARBA00009943"/>
    </source>
</evidence>
<dbReference type="Pfam" id="PF02388">
    <property type="entry name" value="FemAB"/>
    <property type="match status" value="1"/>
</dbReference>
<proteinExistence type="inferred from homology"/>
<keyword evidence="2" id="KW-0808">Transferase</keyword>
<gene>
    <name evidence="7" type="ORF">ENN92_00915</name>
</gene>
<organism evidence="7">
    <name type="scientific">candidate division WWE3 bacterium</name>
    <dbReference type="NCBI Taxonomy" id="2053526"/>
    <lineage>
        <taxon>Bacteria</taxon>
        <taxon>Katanobacteria</taxon>
    </lineage>
</organism>
<keyword evidence="4" id="KW-0573">Peptidoglycan synthesis</keyword>
<evidence type="ECO:0000313" key="7">
    <source>
        <dbReference type="EMBL" id="HDQ88693.1"/>
    </source>
</evidence>
<accession>A0A7C1HDK5</accession>
<dbReference type="GO" id="GO:0016755">
    <property type="term" value="F:aminoacyltransferase activity"/>
    <property type="evidence" value="ECO:0007669"/>
    <property type="project" value="InterPro"/>
</dbReference>
<evidence type="ECO:0000256" key="5">
    <source>
        <dbReference type="ARBA" id="ARBA00023315"/>
    </source>
</evidence>
<comment type="caution">
    <text evidence="7">The sequence shown here is derived from an EMBL/GenBank/DDBJ whole genome shotgun (WGS) entry which is preliminary data.</text>
</comment>
<dbReference type="GO" id="GO:0009252">
    <property type="term" value="P:peptidoglycan biosynthetic process"/>
    <property type="evidence" value="ECO:0007669"/>
    <property type="project" value="UniProtKB-KW"/>
</dbReference>
<dbReference type="AlphaFoldDB" id="A0A7C1HDK5"/>
<dbReference type="Proteomes" id="UP000886066">
    <property type="component" value="Unassembled WGS sequence"/>
</dbReference>
<name>A0A7C1HDK5_UNCKA</name>
<evidence type="ECO:0000256" key="4">
    <source>
        <dbReference type="ARBA" id="ARBA00022984"/>
    </source>
</evidence>
<evidence type="ECO:0000256" key="2">
    <source>
        <dbReference type="ARBA" id="ARBA00022679"/>
    </source>
</evidence>
<reference evidence="7" key="1">
    <citation type="journal article" date="2020" name="mSystems">
        <title>Genome- and Community-Level Interaction Insights into Carbon Utilization and Element Cycling Functions of Hydrothermarchaeota in Hydrothermal Sediment.</title>
        <authorList>
            <person name="Zhou Z."/>
            <person name="Liu Y."/>
            <person name="Xu W."/>
            <person name="Pan J."/>
            <person name="Luo Z.H."/>
            <person name="Li M."/>
        </authorList>
    </citation>
    <scope>NUCLEOTIDE SEQUENCE [LARGE SCALE GENOMIC DNA]</scope>
    <source>
        <strain evidence="7">SpSt-1219</strain>
    </source>
</reference>
<dbReference type="GO" id="GO:0008360">
    <property type="term" value="P:regulation of cell shape"/>
    <property type="evidence" value="ECO:0007669"/>
    <property type="project" value="UniProtKB-KW"/>
</dbReference>
<dbReference type="InterPro" id="IPR050644">
    <property type="entry name" value="PG_Glycine_Bridge_Synth"/>
</dbReference>
<dbReference type="SUPFAM" id="SSF55729">
    <property type="entry name" value="Acyl-CoA N-acyltransferases (Nat)"/>
    <property type="match status" value="1"/>
</dbReference>
<sequence>MHIVQSPIWEKFKQSFGTPTIRVGEIFYTKHVIPFTGKFYAYCPKVDPFKIDFPVLKDSLEKENCIGINFDVPNILTTSSQALEAQEIFTKAGCISASKSTFTQYNLLLDLTSSEEEILANMHPKHRYNIKVAQKNGVVIREAQSQGDFEIFYSLALDTAKRQGFYIHPKGYYQKIWEILGAQGVAKILIASYEKEPLASWMFFIYDGVIYYPYGGSSEVHKNLYASNLLGWEGILLGKKHNCTQFDMWGANANLEDKVDPYFGFTNFKLKFGAKHVQYIPSYDLVLDPFFYKVFNVANKIRWMFLSFKKRFK</sequence>
<dbReference type="InterPro" id="IPR016181">
    <property type="entry name" value="Acyl_CoA_acyltransferase"/>
</dbReference>
<dbReference type="PANTHER" id="PTHR36174:SF1">
    <property type="entry name" value="LIPID II:GLYCINE GLYCYLTRANSFERASE"/>
    <property type="match status" value="1"/>
</dbReference>
<dbReference type="Gene3D" id="3.40.630.30">
    <property type="match status" value="1"/>
</dbReference>
<keyword evidence="3" id="KW-0133">Cell shape</keyword>
<comment type="similarity">
    <text evidence="1">Belongs to the FemABX family.</text>
</comment>
<keyword evidence="5" id="KW-0012">Acyltransferase</keyword>